<evidence type="ECO:0000313" key="9">
    <source>
        <dbReference type="Proteomes" id="UP001652621"/>
    </source>
</evidence>
<feature type="domain" description="DDE Tnp4" evidence="8">
    <location>
        <begin position="178"/>
        <end position="342"/>
    </location>
</feature>
<dbReference type="RefSeq" id="XP_058985692.1">
    <property type="nucleotide sequence ID" value="XM_059129709.1"/>
</dbReference>
<protein>
    <submittedName>
        <fullName evidence="10">Uncharacterized protein LOC101895281</fullName>
    </submittedName>
    <submittedName>
        <fullName evidence="11">Uncharacterized protein LOC131805924</fullName>
    </submittedName>
</protein>
<keyword evidence="9" id="KW-1185">Reference proteome</keyword>
<organism evidence="9 10">
    <name type="scientific">Musca domestica</name>
    <name type="common">House fly</name>
    <dbReference type="NCBI Taxonomy" id="7370"/>
    <lineage>
        <taxon>Eukaryota</taxon>
        <taxon>Metazoa</taxon>
        <taxon>Ecdysozoa</taxon>
        <taxon>Arthropoda</taxon>
        <taxon>Hexapoda</taxon>
        <taxon>Insecta</taxon>
        <taxon>Pterygota</taxon>
        <taxon>Neoptera</taxon>
        <taxon>Endopterygota</taxon>
        <taxon>Diptera</taxon>
        <taxon>Brachycera</taxon>
        <taxon>Muscomorpha</taxon>
        <taxon>Muscoidea</taxon>
        <taxon>Muscidae</taxon>
        <taxon>Musca</taxon>
    </lineage>
</organism>
<dbReference type="RefSeq" id="XP_011295569.2">
    <property type="nucleotide sequence ID" value="XM_011297267.3"/>
</dbReference>
<reference evidence="10 11" key="1">
    <citation type="submission" date="2025-05" db="UniProtKB">
        <authorList>
            <consortium name="RefSeq"/>
        </authorList>
    </citation>
    <scope>IDENTIFICATION</scope>
    <source>
        <strain evidence="10 11">Aabys</strain>
        <tissue evidence="10 11">Whole body</tissue>
    </source>
</reference>
<sequence>MQQEEALFILCCGAASYIAVKEDESMKNRKKRPWVREWLRQRKEEGCCVKLLTQLRAETPSLYKNFLRMNAADFDNLLKLTAPLLTKKTTQLREPISASERLMVTLRYLATGESFRSLQFIFRIPHNTISTIIPEVCDAIYKVLQPDYLKTPSTETEWLAVSEKFYEKWNFPNCIGSIDGKHVVMTAPSHSGSIYFNYKGTHSIVLMAIADASYKFLYIDVGSNGRISDGGVFRKTSFNKGLVNEKLNLPPPEPLPGRTVSVPYVLVADDAFAMTPNILKPFSVRNMNAIQRIFNYRLSRARRVIENAFGILSARFRVLRTPIKVDPPKAIKITTACCVLHNYLMCRNNSIYFNPNLVDHYTQDGTLVLGEWRSERASDSLINLQPHRSYIAPNCSTVRDEFSQYFVEEGEVPFQYKHI</sequence>
<evidence type="ECO:0000259" key="8">
    <source>
        <dbReference type="Pfam" id="PF13359"/>
    </source>
</evidence>
<comment type="subcellular location">
    <subcellularLocation>
        <location evidence="2">Nucleus</location>
    </subcellularLocation>
</comment>
<name>A0A9J7IAN3_MUSDO</name>
<dbReference type="Proteomes" id="UP001652621">
    <property type="component" value="Unplaced"/>
</dbReference>
<dbReference type="PANTHER" id="PTHR22930">
    <property type="match status" value="1"/>
</dbReference>
<dbReference type="VEuPathDB" id="VectorBase:MDOMA2_015155"/>
<dbReference type="VEuPathDB" id="VectorBase:MDOA002733"/>
<evidence type="ECO:0000256" key="7">
    <source>
        <dbReference type="ARBA" id="ARBA00023242"/>
    </source>
</evidence>
<dbReference type="InterPro" id="IPR045249">
    <property type="entry name" value="HARBI1-like"/>
</dbReference>
<evidence type="ECO:0000313" key="11">
    <source>
        <dbReference type="RefSeq" id="XP_058985692.1"/>
    </source>
</evidence>
<evidence type="ECO:0000256" key="1">
    <source>
        <dbReference type="ARBA" id="ARBA00001968"/>
    </source>
</evidence>
<keyword evidence="6" id="KW-0378">Hydrolase</keyword>
<dbReference type="Pfam" id="PF13359">
    <property type="entry name" value="DDE_Tnp_4"/>
    <property type="match status" value="1"/>
</dbReference>
<evidence type="ECO:0000256" key="6">
    <source>
        <dbReference type="ARBA" id="ARBA00022801"/>
    </source>
</evidence>
<evidence type="ECO:0000256" key="4">
    <source>
        <dbReference type="ARBA" id="ARBA00022722"/>
    </source>
</evidence>
<dbReference type="OrthoDB" id="8023690at2759"/>
<accession>A0A9J7IAN3</accession>
<comment type="similarity">
    <text evidence="3">Belongs to the HARBI1 family.</text>
</comment>
<dbReference type="InterPro" id="IPR027806">
    <property type="entry name" value="HARBI1_dom"/>
</dbReference>
<evidence type="ECO:0000256" key="2">
    <source>
        <dbReference type="ARBA" id="ARBA00004123"/>
    </source>
</evidence>
<comment type="cofactor">
    <cofactor evidence="1">
        <name>a divalent metal cation</name>
        <dbReference type="ChEBI" id="CHEBI:60240"/>
    </cofactor>
</comment>
<keyword evidence="4" id="KW-0540">Nuclease</keyword>
<evidence type="ECO:0000313" key="10">
    <source>
        <dbReference type="RefSeq" id="XP_011295569.2"/>
    </source>
</evidence>
<keyword evidence="5" id="KW-0479">Metal-binding</keyword>
<evidence type="ECO:0000256" key="5">
    <source>
        <dbReference type="ARBA" id="ARBA00022723"/>
    </source>
</evidence>
<keyword evidence="7" id="KW-0539">Nucleus</keyword>
<dbReference type="GeneID" id="101895281"/>
<proteinExistence type="inferred from homology"/>
<evidence type="ECO:0000256" key="3">
    <source>
        <dbReference type="ARBA" id="ARBA00006958"/>
    </source>
</evidence>
<dbReference type="eggNOG" id="KOG4585">
    <property type="taxonomic scope" value="Eukaryota"/>
</dbReference>
<gene>
    <name evidence="10" type="primary">LOC101895281</name>
    <name evidence="11" type="synonym">LOC131805924</name>
</gene>
<dbReference type="PANTHER" id="PTHR22930:SF269">
    <property type="entry name" value="NUCLEASE HARBI1-LIKE PROTEIN"/>
    <property type="match status" value="1"/>
</dbReference>